<feature type="region of interest" description="Disordered" evidence="1">
    <location>
        <begin position="490"/>
        <end position="571"/>
    </location>
</feature>
<organism evidence="2 3">
    <name type="scientific">Nematostella vectensis</name>
    <name type="common">Starlet sea anemone</name>
    <dbReference type="NCBI Taxonomy" id="45351"/>
    <lineage>
        <taxon>Eukaryota</taxon>
        <taxon>Metazoa</taxon>
        <taxon>Cnidaria</taxon>
        <taxon>Anthozoa</taxon>
        <taxon>Hexacorallia</taxon>
        <taxon>Actiniaria</taxon>
        <taxon>Edwardsiidae</taxon>
        <taxon>Nematostella</taxon>
    </lineage>
</organism>
<dbReference type="HOGENOM" id="CLU_249154_0_0_1"/>
<dbReference type="Proteomes" id="UP000001593">
    <property type="component" value="Unassembled WGS sequence"/>
</dbReference>
<evidence type="ECO:0000313" key="2">
    <source>
        <dbReference type="EMBL" id="EDO30642.1"/>
    </source>
</evidence>
<gene>
    <name evidence="2" type="ORF">NEMVEDRAFT_v1g248309</name>
</gene>
<sequence>MAANGEFTAILQELPIVACVEEEIILLGKLRESLRPAESTANRFTEDECEAQWLSRGLDLQDDPFPGKQPESLCESQDELNTFTFYLFERRFGWSEYLTMEDLGENLENLEGRSSSASSVKVPDDTRCKGQLNDLLDEFLKWYLAQNLSLKLLESFQHSISQASSMPVVRNQTFVHVMDWLKQTCDQGFSPTVFPIVKSLIVSGITDVWSAIRNTCIARLPQSLDHFSLQQAQEFYTDLIRICQAKESSWQATEGAVMGQGTTWLKMATFENIFLGGMTTLVRRFCWTGQPANSDSDSSEYMLKFGECKQSTLPSFIVDSVHSVLYSLLAHPQLSIRDHATKAFSSIFSRCEFQEAFAAFEEVVKRLCRGTQSPESTFKGWHLPHLAVLRPDFKFLQACEAEGLLGVCVFLIKHIPPGFLLPNWPRYFSTFNLYLMHPASTVRQATSAVFKILVAKDSSSPVLLKLVLQGLAAEWEVDEELLLQHLDADHTRDSHSTTPRVSPVQERYRGVSSAAASTPSPPPDTALSCSGDSTSLTLDRGGSPLVADGGEGVNHGWNSHRRPSSQLGSSKHQRISIRAVSKLLTDQPSMPPEFVISGAWEWREGRLLAYELILKFLIANHIHYLFPTFALPRTNSLASASVDENLIGSACMNDDAYYNCITNMAMSPTSCTYSICVYSNADGTGLVTSRLRHKSEYSPPSHLKSNSFGSIAYPIKDGFPVREAWIKRPKRASSFSTENDLSATSTRKLIRQYSVSCQGVLPRRPFRPPKSQGLELANSLLSQSKAVDKTERSPQAKTPAPVNGMVRCMRSPLANISSINGECVNLDDDVFHKSRPHSTKPTTSQFHGTPQWAASLELETLASILFQDPESCGQAALNVVCEIKTGLRRWTKKVYDVLGHTAYDKLTVVAMETTMLAHIFFSPSKGDKKQKCDAEERVLNIILNIFSFSFPEQPLGRTIKAALKSEQSSFCSPTDGFLSCCSRSPSSERHAQQFGKYLISEISYALAKFLKTCEVHTVILVFPVLVHYIGVFPEDSKICHSLVDGLQYILQRTKELMTAVKERKELDQLVKTYFSFALSGISSIISVKTLDLPVVRQVLDVFVKVCEFLHSPHLGQIVTAISTRLDYEPDLVGLMGEEPSSRTETPDLYILSNDIPTSPVDEAPLPVDEDDDDEQVNGLRMLPESVALDRSHESGRGTPHLPAGDDDASDGSDWDSWEDEDEEMVNKMMVNQEMMNQEMINQEMVNQEMENQKIVNKMMFIQVMVNKMMVNQEMVNKMMVNKMMVNQVMVNKMMVNQEMVNKMMMNQEMVNKMMMNQEMVNREMVNQEIMNQEIMNQEIMNQEMMNQEMVNREMMNQEMVNQEIVNKMMVNREMDDGDQEMVNKMMMNKMMVNQEMVNKMMVNQEMVNRMMVNQEMDHSALVAVFADFLQNLQTLYDAESKQVPKLGATSVSVRCDGVAQFYDQWSLQVASNKDSIAHRVSMIDRDDHIES</sequence>
<proteinExistence type="predicted"/>
<evidence type="ECO:0000256" key="1">
    <source>
        <dbReference type="SAM" id="MobiDB-lite"/>
    </source>
</evidence>
<evidence type="ECO:0000313" key="3">
    <source>
        <dbReference type="Proteomes" id="UP000001593"/>
    </source>
</evidence>
<dbReference type="PANTHER" id="PTHR36910:SF8">
    <property type="match status" value="1"/>
</dbReference>
<dbReference type="eggNOG" id="ENOG502RJ04">
    <property type="taxonomic scope" value="Eukaryota"/>
</dbReference>
<name>A7T070_NEMVE</name>
<feature type="region of interest" description="Disordered" evidence="1">
    <location>
        <begin position="783"/>
        <end position="803"/>
    </location>
</feature>
<dbReference type="InParanoid" id="A7T070"/>
<dbReference type="PANTHER" id="PTHR36910">
    <property type="match status" value="1"/>
</dbReference>
<dbReference type="InterPro" id="IPR016024">
    <property type="entry name" value="ARM-type_fold"/>
</dbReference>
<reference evidence="2 3" key="1">
    <citation type="journal article" date="2007" name="Science">
        <title>Sea anemone genome reveals ancestral eumetazoan gene repertoire and genomic organization.</title>
        <authorList>
            <person name="Putnam N.H."/>
            <person name="Srivastava M."/>
            <person name="Hellsten U."/>
            <person name="Dirks B."/>
            <person name="Chapman J."/>
            <person name="Salamov A."/>
            <person name="Terry A."/>
            <person name="Shapiro H."/>
            <person name="Lindquist E."/>
            <person name="Kapitonov V.V."/>
            <person name="Jurka J."/>
            <person name="Genikhovich G."/>
            <person name="Grigoriev I.V."/>
            <person name="Lucas S.M."/>
            <person name="Steele R.E."/>
            <person name="Finnerty J.R."/>
            <person name="Technau U."/>
            <person name="Martindale M.Q."/>
            <person name="Rokhsar D.S."/>
        </authorList>
    </citation>
    <scope>NUCLEOTIDE SEQUENCE [LARGE SCALE GENOMIC DNA]</scope>
    <source>
        <strain evidence="3">CH2 X CH6</strain>
    </source>
</reference>
<dbReference type="SUPFAM" id="SSF48371">
    <property type="entry name" value="ARM repeat"/>
    <property type="match status" value="1"/>
</dbReference>
<feature type="compositionally biased region" description="Acidic residues" evidence="1">
    <location>
        <begin position="1204"/>
        <end position="1219"/>
    </location>
</feature>
<keyword evidence="3" id="KW-1185">Reference proteome</keyword>
<accession>A7T070</accession>
<feature type="region of interest" description="Disordered" evidence="1">
    <location>
        <begin position="1150"/>
        <end position="1219"/>
    </location>
</feature>
<dbReference type="EMBL" id="DS470005">
    <property type="protein sequence ID" value="EDO30642.1"/>
    <property type="molecule type" value="Genomic_DNA"/>
</dbReference>
<feature type="compositionally biased region" description="Polar residues" evidence="1">
    <location>
        <begin position="527"/>
        <end position="537"/>
    </location>
</feature>
<protein>
    <submittedName>
        <fullName evidence="2">Uncharacterized protein</fullName>
    </submittedName>
</protein>